<dbReference type="OrthoDB" id="7738278at2759"/>
<protein>
    <submittedName>
        <fullName evidence="4">AGAP001863-PB-like protein</fullName>
    </submittedName>
</protein>
<dbReference type="AlphaFoldDB" id="A0A084VRS6"/>
<dbReference type="GO" id="GO:0005975">
    <property type="term" value="P:carbohydrate metabolic process"/>
    <property type="evidence" value="ECO:0007669"/>
    <property type="project" value="InterPro"/>
</dbReference>
<dbReference type="EnsemblMetazoa" id="ASIC008287-RA">
    <property type="protein sequence ID" value="ASIC008287-PA"/>
    <property type="gene ID" value="ASIC008287"/>
</dbReference>
<dbReference type="GO" id="GO:0005576">
    <property type="term" value="C:extracellular region"/>
    <property type="evidence" value="ECO:0007669"/>
    <property type="project" value="TreeGrafter"/>
</dbReference>
<keyword evidence="6" id="KW-1185">Reference proteome</keyword>
<proteinExistence type="predicted"/>
<reference evidence="5" key="2">
    <citation type="submission" date="2020-05" db="UniProtKB">
        <authorList>
            <consortium name="EnsemblMetazoa"/>
        </authorList>
    </citation>
    <scope>IDENTIFICATION</scope>
</reference>
<evidence type="ECO:0000313" key="6">
    <source>
        <dbReference type="Proteomes" id="UP000030765"/>
    </source>
</evidence>
<dbReference type="Proteomes" id="UP000030765">
    <property type="component" value="Unassembled WGS sequence"/>
</dbReference>
<dbReference type="GO" id="GO:0006032">
    <property type="term" value="P:chitin catabolic process"/>
    <property type="evidence" value="ECO:0007669"/>
    <property type="project" value="TreeGrafter"/>
</dbReference>
<accession>A0A084VRS6</accession>
<dbReference type="Gene3D" id="3.20.20.80">
    <property type="entry name" value="Glycosidases"/>
    <property type="match status" value="1"/>
</dbReference>
<dbReference type="InterPro" id="IPR001223">
    <property type="entry name" value="Glyco_hydro18_cat"/>
</dbReference>
<feature type="domain" description="GH18" evidence="3">
    <location>
        <begin position="24"/>
        <end position="192"/>
    </location>
</feature>
<dbReference type="InterPro" id="IPR017853">
    <property type="entry name" value="GH"/>
</dbReference>
<dbReference type="EMBL" id="ATLV01015774">
    <property type="status" value="NOT_ANNOTATED_CDS"/>
    <property type="molecule type" value="Genomic_DNA"/>
</dbReference>
<reference evidence="4 6" key="1">
    <citation type="journal article" date="2014" name="BMC Genomics">
        <title>Genome sequence of Anopheles sinensis provides insight into genetics basis of mosquito competence for malaria parasites.</title>
        <authorList>
            <person name="Zhou D."/>
            <person name="Zhang D."/>
            <person name="Ding G."/>
            <person name="Shi L."/>
            <person name="Hou Q."/>
            <person name="Ye Y."/>
            <person name="Xu Y."/>
            <person name="Zhou H."/>
            <person name="Xiong C."/>
            <person name="Li S."/>
            <person name="Yu J."/>
            <person name="Hong S."/>
            <person name="Yu X."/>
            <person name="Zou P."/>
            <person name="Chen C."/>
            <person name="Chang X."/>
            <person name="Wang W."/>
            <person name="Lv Y."/>
            <person name="Sun Y."/>
            <person name="Ma L."/>
            <person name="Shen B."/>
            <person name="Zhu C."/>
        </authorList>
    </citation>
    <scope>NUCLEOTIDE SEQUENCE [LARGE SCALE GENOMIC DNA]</scope>
</reference>
<evidence type="ECO:0000256" key="1">
    <source>
        <dbReference type="ARBA" id="ARBA00022729"/>
    </source>
</evidence>
<organism evidence="4">
    <name type="scientific">Anopheles sinensis</name>
    <name type="common">Mosquito</name>
    <dbReference type="NCBI Taxonomy" id="74873"/>
    <lineage>
        <taxon>Eukaryota</taxon>
        <taxon>Metazoa</taxon>
        <taxon>Ecdysozoa</taxon>
        <taxon>Arthropoda</taxon>
        <taxon>Hexapoda</taxon>
        <taxon>Insecta</taxon>
        <taxon>Pterygota</taxon>
        <taxon>Neoptera</taxon>
        <taxon>Endopterygota</taxon>
        <taxon>Diptera</taxon>
        <taxon>Nematocera</taxon>
        <taxon>Culicoidea</taxon>
        <taxon>Culicidae</taxon>
        <taxon>Anophelinae</taxon>
        <taxon>Anopheles</taxon>
    </lineage>
</organism>
<dbReference type="PANTHER" id="PTHR11177:SF144">
    <property type="entry name" value="CHITINASE 5"/>
    <property type="match status" value="1"/>
</dbReference>
<dbReference type="STRING" id="74873.A0A084VRS6"/>
<dbReference type="Pfam" id="PF00704">
    <property type="entry name" value="Glyco_hydro_18"/>
    <property type="match status" value="1"/>
</dbReference>
<dbReference type="InterPro" id="IPR050314">
    <property type="entry name" value="Glycosyl_Hydrlase_18"/>
</dbReference>
<dbReference type="EMBL" id="KE525036">
    <property type="protein sequence ID" value="KFB40670.1"/>
    <property type="molecule type" value="Genomic_DNA"/>
</dbReference>
<dbReference type="PROSITE" id="PS51910">
    <property type="entry name" value="GH18_2"/>
    <property type="match status" value="1"/>
</dbReference>
<feature type="signal peptide" evidence="2">
    <location>
        <begin position="1"/>
        <end position="20"/>
    </location>
</feature>
<keyword evidence="1 2" id="KW-0732">Signal</keyword>
<dbReference type="VEuPathDB" id="VectorBase:ASIS024520"/>
<dbReference type="VEuPathDB" id="VectorBase:ASIC008287"/>
<dbReference type="GO" id="GO:0004568">
    <property type="term" value="F:chitinase activity"/>
    <property type="evidence" value="ECO:0007669"/>
    <property type="project" value="TreeGrafter"/>
</dbReference>
<dbReference type="GO" id="GO:0008061">
    <property type="term" value="F:chitin binding"/>
    <property type="evidence" value="ECO:0007669"/>
    <property type="project" value="TreeGrafter"/>
</dbReference>
<sequence>MARRVLCLVLLVAIGVCVDSSPAGRVECIYSSSNQKRPGTYSFQIEDIPIEYCTHIIYDHISYEHSTMTIMPSNPEYDFVQNGWDKFIDLKKANPKLKLLMYVERAAVFIETAEQRKEFIDAIVGFLTAYKFDGVSFKWFGYWNEEGEQRGILYKFFEELRRSFEAAGHSEWEANIMLLIGQNDIDHARLCR</sequence>
<dbReference type="SUPFAM" id="SSF51445">
    <property type="entry name" value="(Trans)glycosidases"/>
    <property type="match status" value="1"/>
</dbReference>
<evidence type="ECO:0000259" key="3">
    <source>
        <dbReference type="PROSITE" id="PS51910"/>
    </source>
</evidence>
<name>A0A084VRS6_ANOSI</name>
<dbReference type="PANTHER" id="PTHR11177">
    <property type="entry name" value="CHITINASE"/>
    <property type="match status" value="1"/>
</dbReference>
<evidence type="ECO:0000313" key="4">
    <source>
        <dbReference type="EMBL" id="KFB40670.1"/>
    </source>
</evidence>
<gene>
    <name evidence="4" type="ORF">ZHAS_00008287</name>
</gene>
<evidence type="ECO:0000313" key="5">
    <source>
        <dbReference type="EnsemblMetazoa" id="ASIC008287-PA"/>
    </source>
</evidence>
<evidence type="ECO:0000256" key="2">
    <source>
        <dbReference type="SAM" id="SignalP"/>
    </source>
</evidence>
<feature type="chain" id="PRO_5001783818" evidence="2">
    <location>
        <begin position="21"/>
        <end position="192"/>
    </location>
</feature>